<keyword evidence="3 6" id="KW-0238">DNA-binding</keyword>
<dbReference type="Proteomes" id="UP000007110">
    <property type="component" value="Unassembled WGS sequence"/>
</dbReference>
<evidence type="ECO:0000259" key="9">
    <source>
        <dbReference type="PROSITE" id="PS50071"/>
    </source>
</evidence>
<reference evidence="11" key="1">
    <citation type="submission" date="2015-02" db="EMBL/GenBank/DDBJ databases">
        <title>Genome sequencing for Strongylocentrotus purpuratus.</title>
        <authorList>
            <person name="Murali S."/>
            <person name="Liu Y."/>
            <person name="Vee V."/>
            <person name="English A."/>
            <person name="Wang M."/>
            <person name="Skinner E."/>
            <person name="Han Y."/>
            <person name="Muzny D.M."/>
            <person name="Worley K.C."/>
            <person name="Gibbs R.A."/>
        </authorList>
    </citation>
    <scope>NUCLEOTIDE SEQUENCE</scope>
</reference>
<dbReference type="FunCoup" id="A0A7M6UES3">
    <property type="interactions" value="9"/>
</dbReference>
<feature type="region of interest" description="Disordered" evidence="8">
    <location>
        <begin position="1"/>
        <end position="24"/>
    </location>
</feature>
<keyword evidence="2" id="KW-0217">Developmental protein</keyword>
<feature type="domain" description="Homeobox" evidence="9">
    <location>
        <begin position="19"/>
        <end position="79"/>
    </location>
</feature>
<evidence type="ECO:0000313" key="11">
    <source>
        <dbReference type="Proteomes" id="UP000007110"/>
    </source>
</evidence>
<dbReference type="Gene3D" id="1.10.10.60">
    <property type="entry name" value="Homeodomain-like"/>
    <property type="match status" value="1"/>
</dbReference>
<sequence length="237" mass="26975">MADYTMITQVSSSSIPTKRPRRRRPTVFTELQLQILETAFNDNQYPGITARDQLASSLKLGEDRILVWFQNRRARLRRASLVSSSAHQPVIKKDDIDHPRIQPARVIDLAVIGRKRKRSCDTVEVDQTTPPTKKMNSVSPTFSVDFLSRSSRSRSDSTMPSSGRHHLHHDVIQLQHKSPHDSTKGAKSPLMSVDFLSRSSRSPSPSKSRYNAEHLYRTPSSFSTPMGYHPYVFYVNL</sequence>
<dbReference type="GeneID" id="373266"/>
<evidence type="ECO:0000313" key="10">
    <source>
        <dbReference type="EnsemblMetazoa" id="NP_999673"/>
    </source>
</evidence>
<dbReference type="InterPro" id="IPR001356">
    <property type="entry name" value="HD"/>
</dbReference>
<evidence type="ECO:0000256" key="8">
    <source>
        <dbReference type="SAM" id="MobiDB-lite"/>
    </source>
</evidence>
<evidence type="ECO:0000256" key="2">
    <source>
        <dbReference type="ARBA" id="ARBA00022473"/>
    </source>
</evidence>
<dbReference type="CTD" id="373266"/>
<dbReference type="PANTHER" id="PTHR45793">
    <property type="entry name" value="HOMEOBOX PROTEIN"/>
    <property type="match status" value="1"/>
</dbReference>
<reference evidence="10" key="2">
    <citation type="submission" date="2021-01" db="UniProtKB">
        <authorList>
            <consortium name="EnsemblMetazoa"/>
        </authorList>
    </citation>
    <scope>IDENTIFICATION</scope>
</reference>
<dbReference type="InParanoid" id="A0A7M6UES3"/>
<keyword evidence="4 6" id="KW-0371">Homeobox</keyword>
<feature type="DNA-binding region" description="Homeobox" evidence="6">
    <location>
        <begin position="21"/>
        <end position="80"/>
    </location>
</feature>
<dbReference type="SUPFAM" id="SSF46689">
    <property type="entry name" value="Homeodomain-like"/>
    <property type="match status" value="1"/>
</dbReference>
<dbReference type="GO" id="GO:0006357">
    <property type="term" value="P:regulation of transcription by RNA polymerase II"/>
    <property type="evidence" value="ECO:0000318"/>
    <property type="project" value="GO_Central"/>
</dbReference>
<feature type="region of interest" description="Disordered" evidence="8">
    <location>
        <begin position="120"/>
        <end position="141"/>
    </location>
</feature>
<dbReference type="GO" id="GO:0000977">
    <property type="term" value="F:RNA polymerase II transcription regulatory region sequence-specific DNA binding"/>
    <property type="evidence" value="ECO:0000318"/>
    <property type="project" value="GO_Central"/>
</dbReference>
<evidence type="ECO:0000256" key="3">
    <source>
        <dbReference type="ARBA" id="ARBA00023125"/>
    </source>
</evidence>
<dbReference type="PROSITE" id="PS50071">
    <property type="entry name" value="HOMEOBOX_2"/>
    <property type="match status" value="1"/>
</dbReference>
<dbReference type="GO" id="GO:0000981">
    <property type="term" value="F:DNA-binding transcription factor activity, RNA polymerase II-specific"/>
    <property type="evidence" value="ECO:0000318"/>
    <property type="project" value="GO_Central"/>
</dbReference>
<dbReference type="AlphaFoldDB" id="A0A7M6UES3"/>
<evidence type="ECO:0000256" key="6">
    <source>
        <dbReference type="PROSITE-ProRule" id="PRU00108"/>
    </source>
</evidence>
<dbReference type="Pfam" id="PF00046">
    <property type="entry name" value="Homeodomain"/>
    <property type="match status" value="1"/>
</dbReference>
<comment type="subcellular location">
    <subcellularLocation>
        <location evidence="1 6 7">Nucleus</location>
    </subcellularLocation>
</comment>
<dbReference type="PANTHER" id="PTHR45793:SF5">
    <property type="entry name" value="HOMEOTIC PROTEIN OCELLILESS"/>
    <property type="match status" value="1"/>
</dbReference>
<dbReference type="GO" id="GO:0005634">
    <property type="term" value="C:nucleus"/>
    <property type="evidence" value="ECO:0000318"/>
    <property type="project" value="GO_Central"/>
</dbReference>
<evidence type="ECO:0000256" key="1">
    <source>
        <dbReference type="ARBA" id="ARBA00004123"/>
    </source>
</evidence>
<dbReference type="RefSeq" id="NP_999673.2">
    <property type="nucleotide sequence ID" value="NM_214508.2"/>
</dbReference>
<feature type="compositionally biased region" description="Polar residues" evidence="8">
    <location>
        <begin position="125"/>
        <end position="141"/>
    </location>
</feature>
<feature type="compositionally biased region" description="Polar residues" evidence="8">
    <location>
        <begin position="1"/>
        <end position="16"/>
    </location>
</feature>
<protein>
    <recommendedName>
        <fullName evidence="9">Homeobox domain-containing protein</fullName>
    </recommendedName>
</protein>
<evidence type="ECO:0000256" key="7">
    <source>
        <dbReference type="RuleBase" id="RU000682"/>
    </source>
</evidence>
<dbReference type="OrthoDB" id="3225452at2759"/>
<dbReference type="SMR" id="A0A7M6UES3"/>
<evidence type="ECO:0000256" key="5">
    <source>
        <dbReference type="ARBA" id="ARBA00023242"/>
    </source>
</evidence>
<keyword evidence="5 6" id="KW-0539">Nucleus</keyword>
<dbReference type="SMART" id="SM00389">
    <property type="entry name" value="HOX"/>
    <property type="match status" value="1"/>
</dbReference>
<dbReference type="EnsemblMetazoa" id="NM_214508">
    <property type="protein sequence ID" value="NP_999673"/>
    <property type="gene ID" value="GeneID_373266"/>
</dbReference>
<dbReference type="GO" id="GO:0048666">
    <property type="term" value="P:neuron development"/>
    <property type="evidence" value="ECO:0000318"/>
    <property type="project" value="GO_Central"/>
</dbReference>
<organism evidence="10 11">
    <name type="scientific">Strongylocentrotus purpuratus</name>
    <name type="common">Purple sea urchin</name>
    <dbReference type="NCBI Taxonomy" id="7668"/>
    <lineage>
        <taxon>Eukaryota</taxon>
        <taxon>Metazoa</taxon>
        <taxon>Echinodermata</taxon>
        <taxon>Eleutherozoa</taxon>
        <taxon>Echinozoa</taxon>
        <taxon>Echinoidea</taxon>
        <taxon>Euechinoidea</taxon>
        <taxon>Echinacea</taxon>
        <taxon>Camarodonta</taxon>
        <taxon>Echinidea</taxon>
        <taxon>Strongylocentrotidae</taxon>
        <taxon>Strongylocentrotus</taxon>
    </lineage>
</organism>
<name>A0A7M6UES3_STRPU</name>
<dbReference type="KEGG" id="spu:373266"/>
<proteinExistence type="predicted"/>
<keyword evidence="11" id="KW-1185">Reference proteome</keyword>
<dbReference type="InterPro" id="IPR009057">
    <property type="entry name" value="Homeodomain-like_sf"/>
</dbReference>
<evidence type="ECO:0000256" key="4">
    <source>
        <dbReference type="ARBA" id="ARBA00023155"/>
    </source>
</evidence>
<dbReference type="CDD" id="cd00086">
    <property type="entry name" value="homeodomain"/>
    <property type="match status" value="1"/>
</dbReference>
<accession>A0A7M6UES3</accession>